<dbReference type="EMBL" id="SJSK01000002">
    <property type="protein sequence ID" value="TCC91824.1"/>
    <property type="molecule type" value="Genomic_DNA"/>
</dbReference>
<dbReference type="InterPro" id="IPR043504">
    <property type="entry name" value="Peptidase_S1_PA_chymotrypsin"/>
</dbReference>
<dbReference type="InterPro" id="IPR009003">
    <property type="entry name" value="Peptidase_S1_PA"/>
</dbReference>
<dbReference type="Gene3D" id="2.40.10.10">
    <property type="entry name" value="Trypsin-like serine proteases"/>
    <property type="match status" value="2"/>
</dbReference>
<dbReference type="GO" id="GO:0004252">
    <property type="term" value="F:serine-type endopeptidase activity"/>
    <property type="evidence" value="ECO:0007669"/>
    <property type="project" value="InterPro"/>
</dbReference>
<dbReference type="RefSeq" id="WP_131552764.1">
    <property type="nucleotide sequence ID" value="NZ_SJSK01000002.1"/>
</dbReference>
<sequence length="363" mass="39474">MRNEIELEAIIEDYLNGKLTADEQKAFEQLRNNDPIVDHKVVAHKVFLESMKQYADVLLLKQQLDAAHDKIDVAAISAKVGPHPSKIVRLFRNNKSAIAVAASFLILAMIMLYSIQSQTKQEGNMELLAGKVSELKGSQDNIIRTINNNPRNRATESLPAKFGGTGFAISSNGYILTSYHVINGKGSISVQNSKGEIFKVVRYYTDPINDIAILKISDAAFENLGALPYSIKKGSAGIGDAVYTLGYPKDDVVLGDGYVSSKTGLNGDTIAYQVAIPVNPGNSGGPLLDNSGNIVGVINGKESKTDGAAFAVKSKYIMEALNAIPQDSLSRRVAYGKRSSLQGLKRNKQVQKIQDYVFMIKVY</sequence>
<evidence type="ECO:0000256" key="1">
    <source>
        <dbReference type="SAM" id="Phobius"/>
    </source>
</evidence>
<keyword evidence="1" id="KW-0812">Transmembrane</keyword>
<comment type="caution">
    <text evidence="2">The sequence shown here is derived from an EMBL/GenBank/DDBJ whole genome shotgun (WGS) entry which is preliminary data.</text>
</comment>
<name>A0A4R0N0K8_9SPHI</name>
<dbReference type="Proteomes" id="UP000292884">
    <property type="component" value="Unassembled WGS sequence"/>
</dbReference>
<reference evidence="2 3" key="1">
    <citation type="submission" date="2019-02" db="EMBL/GenBank/DDBJ databases">
        <title>Pedobacter sp. RP-1-13 sp. nov., isolated from Arctic soil.</title>
        <authorList>
            <person name="Dahal R.H."/>
        </authorList>
    </citation>
    <scope>NUCLEOTIDE SEQUENCE [LARGE SCALE GENOMIC DNA]</scope>
    <source>
        <strain evidence="2 3">RP-1-13</strain>
    </source>
</reference>
<evidence type="ECO:0000313" key="3">
    <source>
        <dbReference type="Proteomes" id="UP000292884"/>
    </source>
</evidence>
<dbReference type="InterPro" id="IPR001940">
    <property type="entry name" value="Peptidase_S1C"/>
</dbReference>
<accession>A0A4R0N0K8</accession>
<feature type="transmembrane region" description="Helical" evidence="1">
    <location>
        <begin position="96"/>
        <end position="115"/>
    </location>
</feature>
<keyword evidence="2" id="KW-0645">Protease</keyword>
<keyword evidence="1" id="KW-1133">Transmembrane helix</keyword>
<dbReference type="PANTHER" id="PTHR43019:SF23">
    <property type="entry name" value="PROTEASE DO-LIKE 5, CHLOROPLASTIC"/>
    <property type="match status" value="1"/>
</dbReference>
<dbReference type="PRINTS" id="PR00834">
    <property type="entry name" value="PROTEASES2C"/>
</dbReference>
<proteinExistence type="predicted"/>
<dbReference type="Pfam" id="PF13365">
    <property type="entry name" value="Trypsin_2"/>
    <property type="match status" value="1"/>
</dbReference>
<keyword evidence="3" id="KW-1185">Reference proteome</keyword>
<keyword evidence="2" id="KW-0378">Hydrolase</keyword>
<organism evidence="2 3">
    <name type="scientific">Pedobacter frigiditerrae</name>
    <dbReference type="NCBI Taxonomy" id="2530452"/>
    <lineage>
        <taxon>Bacteria</taxon>
        <taxon>Pseudomonadati</taxon>
        <taxon>Bacteroidota</taxon>
        <taxon>Sphingobacteriia</taxon>
        <taxon>Sphingobacteriales</taxon>
        <taxon>Sphingobacteriaceae</taxon>
        <taxon>Pedobacter</taxon>
    </lineage>
</organism>
<dbReference type="SUPFAM" id="SSF50494">
    <property type="entry name" value="Trypsin-like serine proteases"/>
    <property type="match status" value="1"/>
</dbReference>
<dbReference type="AlphaFoldDB" id="A0A4R0N0K8"/>
<gene>
    <name evidence="2" type="ORF">EZ428_08735</name>
</gene>
<dbReference type="GO" id="GO:0006508">
    <property type="term" value="P:proteolysis"/>
    <property type="evidence" value="ECO:0007669"/>
    <property type="project" value="UniProtKB-KW"/>
</dbReference>
<evidence type="ECO:0000313" key="2">
    <source>
        <dbReference type="EMBL" id="TCC91824.1"/>
    </source>
</evidence>
<keyword evidence="1" id="KW-0472">Membrane</keyword>
<dbReference type="PANTHER" id="PTHR43019">
    <property type="entry name" value="SERINE ENDOPROTEASE DEGS"/>
    <property type="match status" value="1"/>
</dbReference>
<dbReference type="OrthoDB" id="9766361at2"/>
<protein>
    <submittedName>
        <fullName evidence="2">Serine protease</fullName>
    </submittedName>
</protein>